<dbReference type="Gene3D" id="3.40.50.720">
    <property type="entry name" value="NAD(P)-binding Rossmann-like Domain"/>
    <property type="match status" value="2"/>
</dbReference>
<gene>
    <name evidence="6" type="ORF">ACFOUT_18575</name>
</gene>
<dbReference type="SUPFAM" id="SSF51735">
    <property type="entry name" value="NAD(P)-binding Rossmann-fold domains"/>
    <property type="match status" value="1"/>
</dbReference>
<dbReference type="InterPro" id="IPR028359">
    <property type="entry name" value="UDP_ManNAc/GlcNAc_DH"/>
</dbReference>
<dbReference type="Pfam" id="PF03721">
    <property type="entry name" value="UDPG_MGDP_dh_N"/>
    <property type="match status" value="1"/>
</dbReference>
<evidence type="ECO:0000256" key="2">
    <source>
        <dbReference type="ARBA" id="ARBA00023002"/>
    </source>
</evidence>
<dbReference type="NCBIfam" id="TIGR03026">
    <property type="entry name" value="NDP-sugDHase"/>
    <property type="match status" value="1"/>
</dbReference>
<dbReference type="EMBL" id="JBHSAW010000025">
    <property type="protein sequence ID" value="MFC4097896.1"/>
    <property type="molecule type" value="Genomic_DNA"/>
</dbReference>
<dbReference type="InterPro" id="IPR008927">
    <property type="entry name" value="6-PGluconate_DH-like_C_sf"/>
</dbReference>
<feature type="domain" description="UDP-glucose/GDP-mannose dehydrogenase C-terminal" evidence="5">
    <location>
        <begin position="324"/>
        <end position="421"/>
    </location>
</feature>
<organism evidence="6 7">
    <name type="scientific">Euzebyella saccharophila</name>
    <dbReference type="NCBI Taxonomy" id="679664"/>
    <lineage>
        <taxon>Bacteria</taxon>
        <taxon>Pseudomonadati</taxon>
        <taxon>Bacteroidota</taxon>
        <taxon>Flavobacteriia</taxon>
        <taxon>Flavobacteriales</taxon>
        <taxon>Flavobacteriaceae</taxon>
        <taxon>Euzebyella</taxon>
    </lineage>
</organism>
<dbReference type="PIRSF" id="PIRSF500136">
    <property type="entry name" value="UDP_ManNAc_DH"/>
    <property type="match status" value="1"/>
</dbReference>
<comment type="similarity">
    <text evidence="1 4">Belongs to the UDP-glucose/GDP-mannose dehydrogenase family.</text>
</comment>
<dbReference type="InterPro" id="IPR036220">
    <property type="entry name" value="UDP-Glc/GDP-Man_DH_C_sf"/>
</dbReference>
<evidence type="ECO:0000256" key="1">
    <source>
        <dbReference type="ARBA" id="ARBA00006601"/>
    </source>
</evidence>
<evidence type="ECO:0000256" key="3">
    <source>
        <dbReference type="ARBA" id="ARBA00023027"/>
    </source>
</evidence>
<dbReference type="PANTHER" id="PTHR43491:SF2">
    <property type="entry name" value="UDP-N-ACETYL-D-MANNOSAMINE DEHYDROGENASE"/>
    <property type="match status" value="1"/>
</dbReference>
<reference evidence="7" key="1">
    <citation type="journal article" date="2019" name="Int. J. Syst. Evol. Microbiol.">
        <title>The Global Catalogue of Microorganisms (GCM) 10K type strain sequencing project: providing services to taxonomists for standard genome sequencing and annotation.</title>
        <authorList>
            <consortium name="The Broad Institute Genomics Platform"/>
            <consortium name="The Broad Institute Genome Sequencing Center for Infectious Disease"/>
            <person name="Wu L."/>
            <person name="Ma J."/>
        </authorList>
    </citation>
    <scope>NUCLEOTIDE SEQUENCE [LARGE SCALE GENOMIC DNA]</scope>
    <source>
        <strain evidence="7">CECT 7477</strain>
    </source>
</reference>
<name>A0ABV8JW84_9FLAO</name>
<comment type="caution">
    <text evidence="6">The sequence shown here is derived from an EMBL/GenBank/DDBJ whole genome shotgun (WGS) entry which is preliminary data.</text>
</comment>
<proteinExistence type="inferred from homology"/>
<evidence type="ECO:0000313" key="7">
    <source>
        <dbReference type="Proteomes" id="UP001595814"/>
    </source>
</evidence>
<dbReference type="PANTHER" id="PTHR43491">
    <property type="entry name" value="UDP-N-ACETYL-D-MANNOSAMINE DEHYDROGENASE"/>
    <property type="match status" value="1"/>
</dbReference>
<keyword evidence="7" id="KW-1185">Reference proteome</keyword>
<accession>A0ABV8JW84</accession>
<dbReference type="InterPro" id="IPR001732">
    <property type="entry name" value="UDP-Glc/GDP-Man_DH_N"/>
</dbReference>
<sequence>MTQSKIAIIGLGYVGLPLARLFATKYPVIGFDINEIRISELNNGTDSTLEVSDQELQNVLVSTPQIESNGLFCTNQLDAISDCNYYIVTVPTPVDSTNRPILTPLYKASETVGKVLKKGDVVVYESTVYPGVTEEECVPVLERASGLKFNQDFYVGYSPERINPGDKEHTVEKILKVTSGSTPEIGKKVDQLYSSVITAGTYLASTIKVAEAAKVIENSQRDINIAFVNELAKIFNLMDIDTQAVLEAAGTKWNFLPFKPGLVGGHCIGVDPYYLAQKAQAYGYHPEIILAGRRMNDGMGKYVASEIIKLMVQREIKIKNAKILVLGITFKENCPDVRNTKAVDVIKNLKEYGTEVTLYDPWASQKEVREEFDLDMCSTMPNELFDAIVLAVAHKEYQNLNLRSSLKPNGIIYDVKGIIKEPVEGRL</sequence>
<dbReference type="PIRSF" id="PIRSF000124">
    <property type="entry name" value="UDPglc_GDPman_dh"/>
    <property type="match status" value="1"/>
</dbReference>
<dbReference type="InterPro" id="IPR014027">
    <property type="entry name" value="UDP-Glc/GDP-Man_DH_C"/>
</dbReference>
<evidence type="ECO:0000313" key="6">
    <source>
        <dbReference type="EMBL" id="MFC4097896.1"/>
    </source>
</evidence>
<dbReference type="InterPro" id="IPR017476">
    <property type="entry name" value="UDP-Glc/GDP-Man"/>
</dbReference>
<dbReference type="SUPFAM" id="SSF52413">
    <property type="entry name" value="UDP-glucose/GDP-mannose dehydrogenase C-terminal domain"/>
    <property type="match status" value="1"/>
</dbReference>
<dbReference type="SUPFAM" id="SSF48179">
    <property type="entry name" value="6-phosphogluconate dehydrogenase C-terminal domain-like"/>
    <property type="match status" value="1"/>
</dbReference>
<dbReference type="Proteomes" id="UP001595814">
    <property type="component" value="Unassembled WGS sequence"/>
</dbReference>
<dbReference type="InterPro" id="IPR036291">
    <property type="entry name" value="NAD(P)-bd_dom_sf"/>
</dbReference>
<evidence type="ECO:0000256" key="4">
    <source>
        <dbReference type="PIRNR" id="PIRNR000124"/>
    </source>
</evidence>
<evidence type="ECO:0000259" key="5">
    <source>
        <dbReference type="SMART" id="SM00984"/>
    </source>
</evidence>
<keyword evidence="3" id="KW-0520">NAD</keyword>
<protein>
    <submittedName>
        <fullName evidence="6">Nucleotide sugar dehydrogenase</fullName>
    </submittedName>
</protein>
<dbReference type="RefSeq" id="WP_192462947.1">
    <property type="nucleotide sequence ID" value="NZ_JACYFJ010000005.1"/>
</dbReference>
<dbReference type="Pfam" id="PF03720">
    <property type="entry name" value="UDPG_MGDP_dh_C"/>
    <property type="match status" value="1"/>
</dbReference>
<dbReference type="Pfam" id="PF00984">
    <property type="entry name" value="UDPG_MGDP_dh"/>
    <property type="match status" value="1"/>
</dbReference>
<dbReference type="SMART" id="SM00984">
    <property type="entry name" value="UDPG_MGDP_dh_C"/>
    <property type="match status" value="1"/>
</dbReference>
<keyword evidence="2" id="KW-0560">Oxidoreductase</keyword>
<dbReference type="InterPro" id="IPR014026">
    <property type="entry name" value="UDP-Glc/GDP-Man_DH_dimer"/>
</dbReference>